<sequence>MKFKLIISACALSVCTLISSCQSYAAQQTPISVYFDGKDLSMAQKPTVINGSTLIPMRSIFEQFGASVKWDNATDTVTASKDKTQIKVTVGKYTALKNGQNISMKVSPKVINNTLYVPLRFVSESFGSQVSWLPTAHTVTINSFPTQSLKIDHIRDGDTFEGVYTSGKQKGERAVIRLIGVDTPETVKANTPVQNYGPEASAYTKSILSHQTVYISTDQSNDIYGRTLAYVFLENGLLFNADLVSKGYARAMTIAPNTRWSSLYTELEGMAKNESMGLWNTNNTDTAITSMLEESNLPALITDSSAAKKYVSQDEMTRLLIMAIFPETKAVFLAKSFYDLSQDEKVQKTTKLAIEKGITITEAFINSKEPVTLSTSVQIISDALDINPDQGLLLLQDLKMLPAEGDTNQLLSIEASKALIQKVDLISEPLKSYTKNIKVAASQSKHTTELAQTLPNKEFSVAIEQYAIRIKDSLIHPEQLQDLLNIDSLLVSAKSLASTDWTTIVKQKDIIESLTKATVKLKQANQSLQLAKKALTQ</sequence>
<dbReference type="STRING" id="1886670.PTI45_04030"/>
<reference evidence="3 4" key="1">
    <citation type="submission" date="2016-08" db="EMBL/GenBank/DDBJ databases">
        <title>Genome sequencing of Paenibacillus sp. TI45-13ar, isolated from Korean traditional nuruk.</title>
        <authorList>
            <person name="Kim S.-J."/>
        </authorList>
    </citation>
    <scope>NUCLEOTIDE SEQUENCE [LARGE SCALE GENOMIC DNA]</scope>
    <source>
        <strain evidence="3 4">TI45-13ar</strain>
    </source>
</reference>
<feature type="domain" description="TNase-like" evidence="2">
    <location>
        <begin position="145"/>
        <end position="281"/>
    </location>
</feature>
<accession>A0A1E3L0B4</accession>
<dbReference type="PROSITE" id="PS50830">
    <property type="entry name" value="TNASE_3"/>
    <property type="match status" value="1"/>
</dbReference>
<dbReference type="Gene3D" id="3.30.457.10">
    <property type="entry name" value="Copper amine oxidase-like, N-terminal domain"/>
    <property type="match status" value="1"/>
</dbReference>
<feature type="chain" id="PRO_5009131152" evidence="1">
    <location>
        <begin position="26"/>
        <end position="537"/>
    </location>
</feature>
<dbReference type="EMBL" id="MDER01000084">
    <property type="protein sequence ID" value="ODP26625.1"/>
    <property type="molecule type" value="Genomic_DNA"/>
</dbReference>
<name>A0A1E3L0B4_9BACL</name>
<keyword evidence="4" id="KW-1185">Reference proteome</keyword>
<evidence type="ECO:0000259" key="2">
    <source>
        <dbReference type="PROSITE" id="PS50830"/>
    </source>
</evidence>
<keyword evidence="3" id="KW-0378">Hydrolase</keyword>
<evidence type="ECO:0000313" key="4">
    <source>
        <dbReference type="Proteomes" id="UP000094578"/>
    </source>
</evidence>
<dbReference type="RefSeq" id="WP_069329365.1">
    <property type="nucleotide sequence ID" value="NZ_MDER01000084.1"/>
</dbReference>
<protein>
    <submittedName>
        <fullName evidence="3">N-acetylmuramoyl-L-alanine amidase</fullName>
        <ecNumber evidence="3">3.5.1.28</ecNumber>
    </submittedName>
</protein>
<dbReference type="PROSITE" id="PS51257">
    <property type="entry name" value="PROKAR_LIPOPROTEIN"/>
    <property type="match status" value="1"/>
</dbReference>
<dbReference type="InterPro" id="IPR016071">
    <property type="entry name" value="Staphylococal_nuclease_OB-fold"/>
</dbReference>
<gene>
    <name evidence="3" type="ORF">PTI45_04030</name>
</gene>
<keyword evidence="1" id="KW-0732">Signal</keyword>
<dbReference type="AlphaFoldDB" id="A0A1E3L0B4"/>
<feature type="signal peptide" evidence="1">
    <location>
        <begin position="1"/>
        <end position="25"/>
    </location>
</feature>
<dbReference type="Proteomes" id="UP000094578">
    <property type="component" value="Unassembled WGS sequence"/>
</dbReference>
<proteinExistence type="predicted"/>
<dbReference type="Pfam" id="PF07833">
    <property type="entry name" value="Cu_amine_oxidN1"/>
    <property type="match status" value="1"/>
</dbReference>
<comment type="caution">
    <text evidence="3">The sequence shown here is derived from an EMBL/GenBank/DDBJ whole genome shotgun (WGS) entry which is preliminary data.</text>
</comment>
<evidence type="ECO:0000256" key="1">
    <source>
        <dbReference type="SAM" id="SignalP"/>
    </source>
</evidence>
<dbReference type="SUPFAM" id="SSF50199">
    <property type="entry name" value="Staphylococcal nuclease"/>
    <property type="match status" value="1"/>
</dbReference>
<dbReference type="Gene3D" id="2.40.50.90">
    <property type="match status" value="1"/>
</dbReference>
<dbReference type="SUPFAM" id="SSF55383">
    <property type="entry name" value="Copper amine oxidase, domain N"/>
    <property type="match status" value="1"/>
</dbReference>
<dbReference type="PATRIC" id="fig|1886670.3.peg.4058"/>
<dbReference type="EC" id="3.5.1.28" evidence="3"/>
<dbReference type="GO" id="GO:0008745">
    <property type="term" value="F:N-acetylmuramoyl-L-alanine amidase activity"/>
    <property type="evidence" value="ECO:0007669"/>
    <property type="project" value="UniProtKB-EC"/>
</dbReference>
<dbReference type="InterPro" id="IPR036582">
    <property type="entry name" value="Mao_N_sf"/>
</dbReference>
<dbReference type="SMART" id="SM00318">
    <property type="entry name" value="SNc"/>
    <property type="match status" value="1"/>
</dbReference>
<dbReference type="InterPro" id="IPR035437">
    <property type="entry name" value="SNase_OB-fold_sf"/>
</dbReference>
<dbReference type="InterPro" id="IPR012854">
    <property type="entry name" value="Cu_amine_oxidase-like_N"/>
</dbReference>
<evidence type="ECO:0000313" key="3">
    <source>
        <dbReference type="EMBL" id="ODP26625.1"/>
    </source>
</evidence>
<dbReference type="Pfam" id="PF00565">
    <property type="entry name" value="SNase"/>
    <property type="match status" value="1"/>
</dbReference>
<organism evidence="3 4">
    <name type="scientific">Paenibacillus nuruki</name>
    <dbReference type="NCBI Taxonomy" id="1886670"/>
    <lineage>
        <taxon>Bacteria</taxon>
        <taxon>Bacillati</taxon>
        <taxon>Bacillota</taxon>
        <taxon>Bacilli</taxon>
        <taxon>Bacillales</taxon>
        <taxon>Paenibacillaceae</taxon>
        <taxon>Paenibacillus</taxon>
    </lineage>
</organism>